<dbReference type="AlphaFoldDB" id="A0A7X0MV47"/>
<evidence type="ECO:0000256" key="1">
    <source>
        <dbReference type="SAM" id="Coils"/>
    </source>
</evidence>
<evidence type="ECO:0000313" key="2">
    <source>
        <dbReference type="EMBL" id="MBB6510935.1"/>
    </source>
</evidence>
<keyword evidence="1" id="KW-0175">Coiled coil</keyword>
<organism evidence="2 3">
    <name type="scientific">Rhizobium soli</name>
    <dbReference type="NCBI Taxonomy" id="424798"/>
    <lineage>
        <taxon>Bacteria</taxon>
        <taxon>Pseudomonadati</taxon>
        <taxon>Pseudomonadota</taxon>
        <taxon>Alphaproteobacteria</taxon>
        <taxon>Hyphomicrobiales</taxon>
        <taxon>Rhizobiaceae</taxon>
        <taxon>Rhizobium/Agrobacterium group</taxon>
        <taxon>Rhizobium</taxon>
    </lineage>
</organism>
<name>A0A7X0MV47_9HYPH</name>
<sequence length="111" mass="12116">MTIFTSRNPAGQAAMELGLMSVGIASLIQDCNEAGMRAVEEGRERRAAYQYACDLNAAKGRADELGRIAIQAVRHVAALEEEVRRLRNAVKQRQRMIDGLKSGRISLGESA</sequence>
<accession>A0A7X0MV47</accession>
<reference evidence="2 3" key="1">
    <citation type="submission" date="2020-08" db="EMBL/GenBank/DDBJ databases">
        <title>The Agave Microbiome: Exploring the role of microbial communities in plant adaptations to desert environments.</title>
        <authorList>
            <person name="Partida-Martinez L.P."/>
        </authorList>
    </citation>
    <scope>NUCLEOTIDE SEQUENCE [LARGE SCALE GENOMIC DNA]</scope>
    <source>
        <strain evidence="2 3">AS3.12</strain>
    </source>
</reference>
<dbReference type="Proteomes" id="UP000585437">
    <property type="component" value="Unassembled WGS sequence"/>
</dbReference>
<proteinExistence type="predicted"/>
<evidence type="ECO:0000313" key="3">
    <source>
        <dbReference type="Proteomes" id="UP000585437"/>
    </source>
</evidence>
<comment type="caution">
    <text evidence="2">The sequence shown here is derived from an EMBL/GenBank/DDBJ whole genome shotgun (WGS) entry which is preliminary data.</text>
</comment>
<feature type="coiled-coil region" evidence="1">
    <location>
        <begin position="69"/>
        <end position="96"/>
    </location>
</feature>
<keyword evidence="3" id="KW-1185">Reference proteome</keyword>
<protein>
    <submittedName>
        <fullName evidence="2">Uncharacterized protein</fullName>
    </submittedName>
</protein>
<dbReference type="EMBL" id="JACHBU010000012">
    <property type="protein sequence ID" value="MBB6510935.1"/>
    <property type="molecule type" value="Genomic_DNA"/>
</dbReference>
<gene>
    <name evidence="2" type="ORF">F4695_004327</name>
</gene>
<dbReference type="RefSeq" id="WP_184655974.1">
    <property type="nucleotide sequence ID" value="NZ_JACHBU010000012.1"/>
</dbReference>